<evidence type="ECO:0000256" key="2">
    <source>
        <dbReference type="ARBA" id="ARBA00006472"/>
    </source>
</evidence>
<dbReference type="SUPFAM" id="SSF55248">
    <property type="entry name" value="PCD-like"/>
    <property type="match status" value="1"/>
</dbReference>
<evidence type="ECO:0000256" key="3">
    <source>
        <dbReference type="ARBA" id="ARBA00013252"/>
    </source>
</evidence>
<sequence length="156" mass="16830">MCHSGTRSAIGLMTVPKLPVACWLALRQRLGTYAFVVVIAVCPVAARADLPSDHGIDAARVRAERLPAWGTDGRVLYSTCTFPDFVNAIAFVNRLVAPAETRGHHPDLAISYNRLEIALTTHEAGGLTELDFALAEDIADLIANAEDLSPTCKPHR</sequence>
<comment type="similarity">
    <text evidence="2">Belongs to the pterin-4-alpha-carbinolamine dehydratase family.</text>
</comment>
<dbReference type="EMBL" id="ASSJ01000084">
    <property type="protein sequence ID" value="ERN39926.1"/>
    <property type="molecule type" value="Genomic_DNA"/>
</dbReference>
<evidence type="ECO:0000256" key="1">
    <source>
        <dbReference type="ARBA" id="ARBA00001554"/>
    </source>
</evidence>
<dbReference type="GO" id="GO:0008124">
    <property type="term" value="F:4-alpha-hydroxytetrahydrobiopterin dehydratase activity"/>
    <property type="evidence" value="ECO:0007669"/>
    <property type="project" value="UniProtKB-EC"/>
</dbReference>
<dbReference type="eggNOG" id="COG2154">
    <property type="taxonomic scope" value="Bacteria"/>
</dbReference>
<dbReference type="Pfam" id="PF01329">
    <property type="entry name" value="Pterin_4a"/>
    <property type="match status" value="1"/>
</dbReference>
<reference evidence="5 6" key="1">
    <citation type="submission" date="2013-05" db="EMBL/GenBank/DDBJ databases">
        <title>Draft genome sequence of Rubidibacter lacunae KORDI 51-2.</title>
        <authorList>
            <person name="Choi D.H."/>
            <person name="Noh J.H."/>
            <person name="Kwon K.-K."/>
            <person name="Lee J.-H."/>
            <person name="Ryu J.-Y."/>
        </authorList>
    </citation>
    <scope>NUCLEOTIDE SEQUENCE [LARGE SCALE GENOMIC DNA]</scope>
    <source>
        <strain evidence="5 6">KORDI 51-2</strain>
    </source>
</reference>
<dbReference type="PANTHER" id="PTHR12599:SF0">
    <property type="entry name" value="PTERIN-4-ALPHA-CARBINOLAMINE DEHYDRATASE"/>
    <property type="match status" value="1"/>
</dbReference>
<dbReference type="PANTHER" id="PTHR12599">
    <property type="entry name" value="PTERIN-4-ALPHA-CARBINOLAMINE DEHYDRATASE"/>
    <property type="match status" value="1"/>
</dbReference>
<accession>U5DE76</accession>
<dbReference type="STRING" id="582515.KR51_00036270"/>
<dbReference type="GO" id="GO:0006729">
    <property type="term" value="P:tetrahydrobiopterin biosynthetic process"/>
    <property type="evidence" value="ECO:0007669"/>
    <property type="project" value="InterPro"/>
</dbReference>
<dbReference type="InterPro" id="IPR001533">
    <property type="entry name" value="Pterin_deHydtase"/>
</dbReference>
<dbReference type="AlphaFoldDB" id="U5DE76"/>
<dbReference type="NCBIfam" id="NF002017">
    <property type="entry name" value="PRK00823.1-2"/>
    <property type="match status" value="1"/>
</dbReference>
<keyword evidence="6" id="KW-1185">Reference proteome</keyword>
<dbReference type="EC" id="4.2.1.96" evidence="3"/>
<organism evidence="5 6">
    <name type="scientific">Rubidibacter lacunae KORDI 51-2</name>
    <dbReference type="NCBI Taxonomy" id="582515"/>
    <lineage>
        <taxon>Bacteria</taxon>
        <taxon>Bacillati</taxon>
        <taxon>Cyanobacteriota</taxon>
        <taxon>Cyanophyceae</taxon>
        <taxon>Oscillatoriophycideae</taxon>
        <taxon>Chroococcales</taxon>
        <taxon>Aphanothecaceae</taxon>
        <taxon>Rubidibacter</taxon>
    </lineage>
</organism>
<dbReference type="InterPro" id="IPR036428">
    <property type="entry name" value="PCD_sf"/>
</dbReference>
<dbReference type="InParanoid" id="U5DE76"/>
<gene>
    <name evidence="5" type="ORF">KR51_00036270</name>
</gene>
<keyword evidence="4 5" id="KW-0456">Lyase</keyword>
<dbReference type="Proteomes" id="UP000016960">
    <property type="component" value="Unassembled WGS sequence"/>
</dbReference>
<dbReference type="Gene3D" id="3.30.1360.20">
    <property type="entry name" value="Transcriptional coactivator/pterin dehydratase"/>
    <property type="match status" value="1"/>
</dbReference>
<protein>
    <recommendedName>
        <fullName evidence="3">4a-hydroxytetrahydrobiopterin dehydratase</fullName>
        <ecNumber evidence="3">4.2.1.96</ecNumber>
    </recommendedName>
</protein>
<name>U5DE76_9CHRO</name>
<proteinExistence type="inferred from homology"/>
<comment type="caution">
    <text evidence="5">The sequence shown here is derived from an EMBL/GenBank/DDBJ whole genome shotgun (WGS) entry which is preliminary data.</text>
</comment>
<dbReference type="PATRIC" id="fig|582515.4.peg.4084"/>
<evidence type="ECO:0000313" key="6">
    <source>
        <dbReference type="Proteomes" id="UP000016960"/>
    </source>
</evidence>
<evidence type="ECO:0000256" key="4">
    <source>
        <dbReference type="ARBA" id="ARBA00023239"/>
    </source>
</evidence>
<dbReference type="CDD" id="cd00488">
    <property type="entry name" value="PCD_DCoH"/>
    <property type="match status" value="1"/>
</dbReference>
<evidence type="ECO:0000313" key="5">
    <source>
        <dbReference type="EMBL" id="ERN39926.1"/>
    </source>
</evidence>
<comment type="catalytic activity">
    <reaction evidence="1">
        <text>(4aS,6R)-4a-hydroxy-L-erythro-5,6,7,8-tetrahydrobiopterin = (6R)-L-erythro-6,7-dihydrobiopterin + H2O</text>
        <dbReference type="Rhea" id="RHEA:11920"/>
        <dbReference type="ChEBI" id="CHEBI:15377"/>
        <dbReference type="ChEBI" id="CHEBI:15642"/>
        <dbReference type="ChEBI" id="CHEBI:43120"/>
        <dbReference type="EC" id="4.2.1.96"/>
    </reaction>
</comment>